<dbReference type="Proteomes" id="UP000664781">
    <property type="component" value="Unassembled WGS sequence"/>
</dbReference>
<reference evidence="1" key="1">
    <citation type="submission" date="2021-03" db="EMBL/GenBank/DDBJ databases">
        <title>Streptomyces strains.</title>
        <authorList>
            <person name="Lund M.B."/>
            <person name="Toerring T."/>
        </authorList>
    </citation>
    <scope>NUCLEOTIDE SEQUENCE</scope>
    <source>
        <strain evidence="1">JCM 4242</strain>
    </source>
</reference>
<evidence type="ECO:0000313" key="2">
    <source>
        <dbReference type="Proteomes" id="UP000664781"/>
    </source>
</evidence>
<accession>A0A939FT72</accession>
<keyword evidence="2" id="KW-1185">Reference proteome</keyword>
<dbReference type="EMBL" id="JAFMOF010000005">
    <property type="protein sequence ID" value="MBO0656934.1"/>
    <property type="molecule type" value="Genomic_DNA"/>
</dbReference>
<evidence type="ECO:0000313" key="1">
    <source>
        <dbReference type="EMBL" id="MBO0656934.1"/>
    </source>
</evidence>
<gene>
    <name evidence="1" type="ORF">J1792_30600</name>
</gene>
<sequence>MTPQVRLLELIDRFLAGRDRSMRLVNEIEDILVVDFMDTDVFETLTEAVSLYRPGAGAPYVSEDEMAEVLASARGLLT</sequence>
<comment type="caution">
    <text evidence="1">The sequence shown here is derived from an EMBL/GenBank/DDBJ whole genome shotgun (WGS) entry which is preliminary data.</text>
</comment>
<dbReference type="AlphaFoldDB" id="A0A939FT72"/>
<name>A0A939FT72_9ACTN</name>
<organism evidence="1 2">
    <name type="scientific">Streptomyces triculaminicus</name>
    <dbReference type="NCBI Taxonomy" id="2816232"/>
    <lineage>
        <taxon>Bacteria</taxon>
        <taxon>Bacillati</taxon>
        <taxon>Actinomycetota</taxon>
        <taxon>Actinomycetes</taxon>
        <taxon>Kitasatosporales</taxon>
        <taxon>Streptomycetaceae</taxon>
        <taxon>Streptomyces</taxon>
    </lineage>
</organism>
<proteinExistence type="predicted"/>
<dbReference type="RefSeq" id="WP_143587716.1">
    <property type="nucleotide sequence ID" value="NZ_JAFMOF010000005.1"/>
</dbReference>
<protein>
    <submittedName>
        <fullName evidence="1">Uncharacterized protein</fullName>
    </submittedName>
</protein>